<proteinExistence type="predicted"/>
<evidence type="ECO:0000256" key="1">
    <source>
        <dbReference type="SAM" id="MobiDB-lite"/>
    </source>
</evidence>
<dbReference type="RefSeq" id="XP_016618937.1">
    <property type="nucleotide sequence ID" value="XM_016764987.1"/>
</dbReference>
<dbReference type="EMBL" id="KN846989">
    <property type="protein sequence ID" value="KIW92268.1"/>
    <property type="molecule type" value="Genomic_DNA"/>
</dbReference>
<accession>A0A0D2HG63</accession>
<evidence type="ECO:0000313" key="2">
    <source>
        <dbReference type="EMBL" id="KIW92268.1"/>
    </source>
</evidence>
<gene>
    <name evidence="2" type="ORF">Z519_07252</name>
</gene>
<dbReference type="VEuPathDB" id="FungiDB:Z519_07252"/>
<dbReference type="OrthoDB" id="10463746at2759"/>
<dbReference type="HOGENOM" id="CLU_2512439_0_0_1"/>
<organism evidence="2 3">
    <name type="scientific">Cladophialophora bantiana (strain ATCC 10958 / CBS 173.52 / CDC B-1940 / NIH 8579)</name>
    <name type="common">Xylohypha bantiana</name>
    <dbReference type="NCBI Taxonomy" id="1442370"/>
    <lineage>
        <taxon>Eukaryota</taxon>
        <taxon>Fungi</taxon>
        <taxon>Dikarya</taxon>
        <taxon>Ascomycota</taxon>
        <taxon>Pezizomycotina</taxon>
        <taxon>Eurotiomycetes</taxon>
        <taxon>Chaetothyriomycetidae</taxon>
        <taxon>Chaetothyriales</taxon>
        <taxon>Herpotrichiellaceae</taxon>
        <taxon>Cladophialophora</taxon>
    </lineage>
</organism>
<dbReference type="GeneID" id="27700180"/>
<keyword evidence="3" id="KW-1185">Reference proteome</keyword>
<protein>
    <submittedName>
        <fullName evidence="2">Uncharacterized protein</fullName>
    </submittedName>
</protein>
<dbReference type="Proteomes" id="UP000053789">
    <property type="component" value="Unassembled WGS sequence"/>
</dbReference>
<sequence length="87" mass="9542">MSDLADEPDHAGNGMNTSFDSRTALPNSSLNEATSPTAPRKSSQTSPSTDQPKKKRKVNHGLYTFQGFLVMVGTDTFLQHVYIVDVR</sequence>
<reference evidence="2" key="1">
    <citation type="submission" date="2015-01" db="EMBL/GenBank/DDBJ databases">
        <title>The Genome Sequence of Cladophialophora bantiana CBS 173.52.</title>
        <authorList>
            <consortium name="The Broad Institute Genomics Platform"/>
            <person name="Cuomo C."/>
            <person name="de Hoog S."/>
            <person name="Gorbushina A."/>
            <person name="Stielow B."/>
            <person name="Teixiera M."/>
            <person name="Abouelleil A."/>
            <person name="Chapman S.B."/>
            <person name="Priest M."/>
            <person name="Young S.K."/>
            <person name="Wortman J."/>
            <person name="Nusbaum C."/>
            <person name="Birren B."/>
        </authorList>
    </citation>
    <scope>NUCLEOTIDE SEQUENCE [LARGE SCALE GENOMIC DNA]</scope>
    <source>
        <strain evidence="2">CBS 173.52</strain>
    </source>
</reference>
<feature type="region of interest" description="Disordered" evidence="1">
    <location>
        <begin position="1"/>
        <end position="57"/>
    </location>
</feature>
<dbReference type="AlphaFoldDB" id="A0A0D2HG63"/>
<evidence type="ECO:0000313" key="3">
    <source>
        <dbReference type="Proteomes" id="UP000053789"/>
    </source>
</evidence>
<name>A0A0D2HG63_CLAB1</name>
<feature type="compositionally biased region" description="Polar residues" evidence="1">
    <location>
        <begin position="14"/>
        <end position="50"/>
    </location>
</feature>